<reference evidence="1" key="2">
    <citation type="submission" date="2023-06" db="EMBL/GenBank/DDBJ databases">
        <authorList>
            <consortium name="Lawrence Berkeley National Laboratory"/>
            <person name="Mondo S.J."/>
            <person name="Hensen N."/>
            <person name="Bonometti L."/>
            <person name="Westerberg I."/>
            <person name="Brannstrom I.O."/>
            <person name="Guillou S."/>
            <person name="Cros-Aarteil S."/>
            <person name="Calhoun S."/>
            <person name="Haridas S."/>
            <person name="Kuo A."/>
            <person name="Pangilinan J."/>
            <person name="Riley R."/>
            <person name="Labutti K."/>
            <person name="Andreopoulos B."/>
            <person name="Lipzen A."/>
            <person name="Chen C."/>
            <person name="Yanf M."/>
            <person name="Daum C."/>
            <person name="Ng V."/>
            <person name="Clum A."/>
            <person name="Steindorff A."/>
            <person name="Ohm R."/>
            <person name="Martin F."/>
            <person name="Silar P."/>
            <person name="Natvig D."/>
            <person name="Lalanne C."/>
            <person name="Gautier V."/>
            <person name="Ament-Velasquez S.L."/>
            <person name="Kruys A."/>
            <person name="Hutchinson M.I."/>
            <person name="Powell A.J."/>
            <person name="Barry K."/>
            <person name="Miller A.N."/>
            <person name="Grigoriev I.V."/>
            <person name="Debuchy R."/>
            <person name="Gladieux P."/>
            <person name="Thoren M.H."/>
            <person name="Johannesson H."/>
        </authorList>
    </citation>
    <scope>NUCLEOTIDE SEQUENCE</scope>
    <source>
        <strain evidence="1">CBS 333.67</strain>
    </source>
</reference>
<sequence>MPGSSLWLLPPPSHPLHPVLTTLVRETLPTQFPREAASSPAVTPHFFAAHVTLTSEIPASRYGDDPQGWLDSIPFFFPAAAAAPSAEGKEGGRGGGGGGGGGGGVKVRFEKVVTQDVFFRRCFIRVGYGGVKELAGVARAVGVIGEEVGGDGKDGKFGKETEKWLTKWREEYGPHLSLMYGDVPITDEALKKVTRAVQEAGIQLAEEKPEGSGWDGWDGGVVWLVPTDKSIAEWKPIATREL</sequence>
<dbReference type="GO" id="GO:0004113">
    <property type="term" value="F:2',3'-cyclic-nucleotide 3'-phosphodiesterase activity"/>
    <property type="evidence" value="ECO:0007669"/>
    <property type="project" value="TreeGrafter"/>
</dbReference>
<keyword evidence="2" id="KW-1185">Reference proteome</keyword>
<dbReference type="PANTHER" id="PTHR28141:SF1">
    <property type="entry name" value="2',3'-CYCLIC-NUCLEOTIDE 3'-PHOSPHODIESTERASE"/>
    <property type="match status" value="1"/>
</dbReference>
<dbReference type="Proteomes" id="UP001273166">
    <property type="component" value="Unassembled WGS sequence"/>
</dbReference>
<name>A0AAJ0GNU8_9PEZI</name>
<dbReference type="GeneID" id="87884698"/>
<evidence type="ECO:0000313" key="2">
    <source>
        <dbReference type="Proteomes" id="UP001273166"/>
    </source>
</evidence>
<dbReference type="Gene3D" id="3.90.1140.10">
    <property type="entry name" value="Cyclic phosphodiesterase"/>
    <property type="match status" value="1"/>
</dbReference>
<dbReference type="EMBL" id="JAUDZG010000006">
    <property type="protein sequence ID" value="KAK3303150.1"/>
    <property type="molecule type" value="Genomic_DNA"/>
</dbReference>
<dbReference type="PANTHER" id="PTHR28141">
    <property type="entry name" value="2',3'-CYCLIC-NUCLEOTIDE 3'-PHOSPHODIESTERASE"/>
    <property type="match status" value="1"/>
</dbReference>
<reference evidence="1" key="1">
    <citation type="journal article" date="2023" name="Mol. Phylogenet. Evol.">
        <title>Genome-scale phylogeny and comparative genomics of the fungal order Sordariales.</title>
        <authorList>
            <person name="Hensen N."/>
            <person name="Bonometti L."/>
            <person name="Westerberg I."/>
            <person name="Brannstrom I.O."/>
            <person name="Guillou S."/>
            <person name="Cros-Aarteil S."/>
            <person name="Calhoun S."/>
            <person name="Haridas S."/>
            <person name="Kuo A."/>
            <person name="Mondo S."/>
            <person name="Pangilinan J."/>
            <person name="Riley R."/>
            <person name="LaButti K."/>
            <person name="Andreopoulos B."/>
            <person name="Lipzen A."/>
            <person name="Chen C."/>
            <person name="Yan M."/>
            <person name="Daum C."/>
            <person name="Ng V."/>
            <person name="Clum A."/>
            <person name="Steindorff A."/>
            <person name="Ohm R.A."/>
            <person name="Martin F."/>
            <person name="Silar P."/>
            <person name="Natvig D.O."/>
            <person name="Lalanne C."/>
            <person name="Gautier V."/>
            <person name="Ament-Velasquez S.L."/>
            <person name="Kruys A."/>
            <person name="Hutchinson M.I."/>
            <person name="Powell A.J."/>
            <person name="Barry K."/>
            <person name="Miller A.N."/>
            <person name="Grigoriev I.V."/>
            <person name="Debuchy R."/>
            <person name="Gladieux P."/>
            <person name="Hiltunen Thoren M."/>
            <person name="Johannesson H."/>
        </authorList>
    </citation>
    <scope>NUCLEOTIDE SEQUENCE</scope>
    <source>
        <strain evidence="1">CBS 333.67</strain>
    </source>
</reference>
<dbReference type="RefSeq" id="XP_062718930.1">
    <property type="nucleotide sequence ID" value="XM_062865869.1"/>
</dbReference>
<dbReference type="AlphaFoldDB" id="A0AAJ0GNU8"/>
<dbReference type="GO" id="GO:0009187">
    <property type="term" value="P:cyclic nucleotide metabolic process"/>
    <property type="evidence" value="ECO:0007669"/>
    <property type="project" value="TreeGrafter"/>
</dbReference>
<accession>A0AAJ0GNU8</accession>
<protein>
    <submittedName>
        <fullName evidence="1">2',3'-cyclic-nucleotide 3'-phosphodiesterase</fullName>
    </submittedName>
</protein>
<dbReference type="InterPro" id="IPR012386">
    <property type="entry name" value="Cyclic-nucl_3Pdiesterase"/>
</dbReference>
<dbReference type="Pfam" id="PF07823">
    <property type="entry name" value="CPDase"/>
    <property type="match status" value="1"/>
</dbReference>
<organism evidence="1 2">
    <name type="scientific">Chaetomium strumarium</name>
    <dbReference type="NCBI Taxonomy" id="1170767"/>
    <lineage>
        <taxon>Eukaryota</taxon>
        <taxon>Fungi</taxon>
        <taxon>Dikarya</taxon>
        <taxon>Ascomycota</taxon>
        <taxon>Pezizomycotina</taxon>
        <taxon>Sordariomycetes</taxon>
        <taxon>Sordariomycetidae</taxon>
        <taxon>Sordariales</taxon>
        <taxon>Chaetomiaceae</taxon>
        <taxon>Chaetomium</taxon>
    </lineage>
</organism>
<evidence type="ECO:0000313" key="1">
    <source>
        <dbReference type="EMBL" id="KAK3303150.1"/>
    </source>
</evidence>
<gene>
    <name evidence="1" type="ORF">B0T15DRAFT_438426</name>
</gene>
<comment type="caution">
    <text evidence="1">The sequence shown here is derived from an EMBL/GenBank/DDBJ whole genome shotgun (WGS) entry which is preliminary data.</text>
</comment>
<proteinExistence type="predicted"/>